<comment type="caution">
    <text evidence="1">The sequence shown here is derived from an EMBL/GenBank/DDBJ whole genome shotgun (WGS) entry which is preliminary data.</text>
</comment>
<dbReference type="EMBL" id="NHYE01005649">
    <property type="protein sequence ID" value="PPQ65626.1"/>
    <property type="molecule type" value="Genomic_DNA"/>
</dbReference>
<keyword evidence="2" id="KW-1185">Reference proteome</keyword>
<protein>
    <submittedName>
        <fullName evidence="1">Uncharacterized protein</fullName>
    </submittedName>
</protein>
<accession>A0A409VHE5</accession>
<sequence>MDPGTTYIDRLPNEILAIIFSAYISNPSRVPTCHPFVLGAASRYWRDITWTNSSFWSKLFIKFGESRNLTETRLELMEDWLGRSGKQPLWISISMAPLSDNEDLVPRLMRIINQHCDRWYDLRLKLPTRAFEYLGDTTLAPSTLHKLSISSSDRRHWAIDVPEMAKFRPSIVCIHGLCLNPTKLDWTSATSSSMSIITPDSAVEVLRLAENLRECSLTLVDIPASNSLQHVTHRHLQRLQICAKETGASETFFQHVTLPNVWHISWEGPRSAQLVYNTLPSFFARSSHRLRSLALSEPRYGETEFVDVFRVLPLLEEVHISHGSSDTHENLAPFFKAFQGNPSTIGTHQTSIYWVFEKLGEVPRLPGSVASSLRPHSKRIKFNLQIQKGKIAPVIYDIPLDG</sequence>
<dbReference type="OrthoDB" id="3270987at2759"/>
<reference evidence="1 2" key="1">
    <citation type="journal article" date="2018" name="Evol. Lett.">
        <title>Horizontal gene cluster transfer increased hallucinogenic mushroom diversity.</title>
        <authorList>
            <person name="Reynolds H.T."/>
            <person name="Vijayakumar V."/>
            <person name="Gluck-Thaler E."/>
            <person name="Korotkin H.B."/>
            <person name="Matheny P.B."/>
            <person name="Slot J.C."/>
        </authorList>
    </citation>
    <scope>NUCLEOTIDE SEQUENCE [LARGE SCALE GENOMIC DNA]</scope>
    <source>
        <strain evidence="1 2">SRW20</strain>
    </source>
</reference>
<dbReference type="AlphaFoldDB" id="A0A409VHE5"/>
<dbReference type="Proteomes" id="UP000284706">
    <property type="component" value="Unassembled WGS sequence"/>
</dbReference>
<dbReference type="InParanoid" id="A0A409VHE5"/>
<name>A0A409VHE5_9AGAR</name>
<gene>
    <name evidence="1" type="ORF">CVT26_000567</name>
</gene>
<evidence type="ECO:0000313" key="1">
    <source>
        <dbReference type="EMBL" id="PPQ65626.1"/>
    </source>
</evidence>
<proteinExistence type="predicted"/>
<dbReference type="STRING" id="231916.A0A409VHE5"/>
<organism evidence="1 2">
    <name type="scientific">Gymnopilus dilepis</name>
    <dbReference type="NCBI Taxonomy" id="231916"/>
    <lineage>
        <taxon>Eukaryota</taxon>
        <taxon>Fungi</taxon>
        <taxon>Dikarya</taxon>
        <taxon>Basidiomycota</taxon>
        <taxon>Agaricomycotina</taxon>
        <taxon>Agaricomycetes</taxon>
        <taxon>Agaricomycetidae</taxon>
        <taxon>Agaricales</taxon>
        <taxon>Agaricineae</taxon>
        <taxon>Hymenogastraceae</taxon>
        <taxon>Gymnopilus</taxon>
    </lineage>
</organism>
<evidence type="ECO:0000313" key="2">
    <source>
        <dbReference type="Proteomes" id="UP000284706"/>
    </source>
</evidence>